<evidence type="ECO:0000256" key="1">
    <source>
        <dbReference type="SAM" id="MobiDB-lite"/>
    </source>
</evidence>
<evidence type="ECO:0000259" key="2">
    <source>
        <dbReference type="Pfam" id="PF06985"/>
    </source>
</evidence>
<dbReference type="AlphaFoldDB" id="A0A6A6QHE5"/>
<dbReference type="Pfam" id="PF06985">
    <property type="entry name" value="HET"/>
    <property type="match status" value="1"/>
</dbReference>
<dbReference type="PANTHER" id="PTHR33112">
    <property type="entry name" value="DOMAIN PROTEIN, PUTATIVE-RELATED"/>
    <property type="match status" value="1"/>
</dbReference>
<dbReference type="EMBL" id="MU004195">
    <property type="protein sequence ID" value="KAF2491848.1"/>
    <property type="molecule type" value="Genomic_DNA"/>
</dbReference>
<gene>
    <name evidence="3" type="ORF">BU16DRAFT_530274</name>
</gene>
<evidence type="ECO:0000313" key="3">
    <source>
        <dbReference type="EMBL" id="KAF2491848.1"/>
    </source>
</evidence>
<protein>
    <submittedName>
        <fullName evidence="3">HET-domain-containing protein</fullName>
    </submittedName>
</protein>
<dbReference type="InterPro" id="IPR010730">
    <property type="entry name" value="HET"/>
</dbReference>
<feature type="domain" description="Heterokaryon incompatibility" evidence="2">
    <location>
        <begin position="245"/>
        <end position="396"/>
    </location>
</feature>
<name>A0A6A6QHE5_9PEZI</name>
<feature type="compositionally biased region" description="Basic and acidic residues" evidence="1">
    <location>
        <begin position="18"/>
        <end position="29"/>
    </location>
</feature>
<dbReference type="OrthoDB" id="5135333at2759"/>
<keyword evidence="4" id="KW-1185">Reference proteome</keyword>
<dbReference type="PANTHER" id="PTHR33112:SF12">
    <property type="entry name" value="HETEROKARYON INCOMPATIBILITY DOMAIN-CONTAINING PROTEIN"/>
    <property type="match status" value="1"/>
</dbReference>
<feature type="region of interest" description="Disordered" evidence="1">
    <location>
        <begin position="1"/>
        <end position="38"/>
    </location>
</feature>
<sequence length="713" mass="80471">MASNDARKLTTPPATIDDGERVPVRERTPFHSPPNPYDPQQSCDWCKQLHMIWLQNWPQNSPLKEKGARKKIKHKRKLADLLSEVVCPLCLLVKTLLSQELGLPSANKLESLSDSSLEWKDLRYEEDSAFHPSPKAWRPADTGTLRVSLMHRSSLRRQTIYIRRYPCDEKDYPQQTPDYKPREIPPVVDIALIKQWLDLCKTSCSGICAPDPIVPKPNCPIFMIDVNSRKVVPALQGGEGTTTDYAALSYVWGSPEVPQLRNTLEGGVRSRLMEPGGLADLHIDIPTTLKDAMQLCQLLGISYLWADALCLDQDDSGHDYGQFDFMGEIYKGAHLTIIAGAGEDSWAGLPGVREGTRVRRQHLANVEGMLLGNKKTSSKNHLSRSRWITRGWTLQEMVLSKRVLIFTKDEIAYDCRAGSGRCESMHLEHLPPWRVPDTMGEVEWGRNYMELGATNSAYDTFRQLMRQYRGRRITHDSDTLRAFSGILNDLNTTWGLTFFAGLPLQYFDCAIGFTTVSQNPNPEFPSWSWAAWGLKLASPFPLLEETHQMVLWYRLSKRSPSGALTFQAIPPSKPEAAQALMSVSDLELEIDAPPAWIPKIENMLLVEAESISLPITRHSLSLTYKAQWPGPDRDDMGFAWTIDVVSAPGTEYPDVVEFVRIARSGRPDSIGDEVILLLLHTHPDGTSYRVGRTAFAGYLWDRAKLPRKRFFLC</sequence>
<accession>A0A6A6QHE5</accession>
<evidence type="ECO:0000313" key="4">
    <source>
        <dbReference type="Proteomes" id="UP000799750"/>
    </source>
</evidence>
<reference evidence="3" key="1">
    <citation type="journal article" date="2020" name="Stud. Mycol.">
        <title>101 Dothideomycetes genomes: a test case for predicting lifestyles and emergence of pathogens.</title>
        <authorList>
            <person name="Haridas S."/>
            <person name="Albert R."/>
            <person name="Binder M."/>
            <person name="Bloem J."/>
            <person name="Labutti K."/>
            <person name="Salamov A."/>
            <person name="Andreopoulos B."/>
            <person name="Baker S."/>
            <person name="Barry K."/>
            <person name="Bills G."/>
            <person name="Bluhm B."/>
            <person name="Cannon C."/>
            <person name="Castanera R."/>
            <person name="Culley D."/>
            <person name="Daum C."/>
            <person name="Ezra D."/>
            <person name="Gonzalez J."/>
            <person name="Henrissat B."/>
            <person name="Kuo A."/>
            <person name="Liang C."/>
            <person name="Lipzen A."/>
            <person name="Lutzoni F."/>
            <person name="Magnuson J."/>
            <person name="Mondo S."/>
            <person name="Nolan M."/>
            <person name="Ohm R."/>
            <person name="Pangilinan J."/>
            <person name="Park H.-J."/>
            <person name="Ramirez L."/>
            <person name="Alfaro M."/>
            <person name="Sun H."/>
            <person name="Tritt A."/>
            <person name="Yoshinaga Y."/>
            <person name="Zwiers L.-H."/>
            <person name="Turgeon B."/>
            <person name="Goodwin S."/>
            <person name="Spatafora J."/>
            <person name="Crous P."/>
            <person name="Grigoriev I."/>
        </authorList>
    </citation>
    <scope>NUCLEOTIDE SEQUENCE</scope>
    <source>
        <strain evidence="3">CBS 269.34</strain>
    </source>
</reference>
<proteinExistence type="predicted"/>
<dbReference type="Proteomes" id="UP000799750">
    <property type="component" value="Unassembled WGS sequence"/>
</dbReference>
<organism evidence="3 4">
    <name type="scientific">Lophium mytilinum</name>
    <dbReference type="NCBI Taxonomy" id="390894"/>
    <lineage>
        <taxon>Eukaryota</taxon>
        <taxon>Fungi</taxon>
        <taxon>Dikarya</taxon>
        <taxon>Ascomycota</taxon>
        <taxon>Pezizomycotina</taxon>
        <taxon>Dothideomycetes</taxon>
        <taxon>Pleosporomycetidae</taxon>
        <taxon>Mytilinidiales</taxon>
        <taxon>Mytilinidiaceae</taxon>
        <taxon>Lophium</taxon>
    </lineage>
</organism>